<protein>
    <recommendedName>
        <fullName evidence="1">DUF4325 domain-containing protein</fullName>
    </recommendedName>
</protein>
<dbReference type="InterPro" id="IPR025474">
    <property type="entry name" value="DUF4325"/>
</dbReference>
<dbReference type="InterPro" id="IPR011002">
    <property type="entry name" value="FliG_a-hlx"/>
</dbReference>
<organism evidence="2 3">
    <name type="scientific">Candidatus Falkowbacteria bacterium CG10_big_fil_rev_8_21_14_0_10_39_9</name>
    <dbReference type="NCBI Taxonomy" id="1974566"/>
    <lineage>
        <taxon>Bacteria</taxon>
        <taxon>Candidatus Falkowiibacteriota</taxon>
    </lineage>
</organism>
<comment type="caution">
    <text evidence="2">The sequence shown here is derived from an EMBL/GenBank/DDBJ whole genome shotgun (WGS) entry which is preliminary data.</text>
</comment>
<accession>A0A2M6WQN5</accession>
<dbReference type="SUPFAM" id="SSF48029">
    <property type="entry name" value="FliG"/>
    <property type="match status" value="1"/>
</dbReference>
<reference evidence="3" key="1">
    <citation type="submission" date="2017-09" db="EMBL/GenBank/DDBJ databases">
        <title>Depth-based differentiation of microbial function through sediment-hosted aquifers and enrichment of novel symbionts in the deep terrestrial subsurface.</title>
        <authorList>
            <person name="Probst A.J."/>
            <person name="Ladd B."/>
            <person name="Jarett J.K."/>
            <person name="Geller-Mcgrath D.E."/>
            <person name="Sieber C.M.K."/>
            <person name="Emerson J.B."/>
            <person name="Anantharaman K."/>
            <person name="Thomas B.C."/>
            <person name="Malmstrom R."/>
            <person name="Stieglmeier M."/>
            <person name="Klingl A."/>
            <person name="Woyke T."/>
            <person name="Ryan C.M."/>
            <person name="Banfield J.F."/>
        </authorList>
    </citation>
    <scope>NUCLEOTIDE SEQUENCE [LARGE SCALE GENOMIC DNA]</scope>
</reference>
<evidence type="ECO:0000313" key="2">
    <source>
        <dbReference type="EMBL" id="PIT95111.1"/>
    </source>
</evidence>
<evidence type="ECO:0000313" key="3">
    <source>
        <dbReference type="Proteomes" id="UP000228900"/>
    </source>
</evidence>
<name>A0A2M6WQN5_9BACT</name>
<dbReference type="AlphaFoldDB" id="A0A2M6WQN5"/>
<dbReference type="Proteomes" id="UP000228900">
    <property type="component" value="Unassembled WGS sequence"/>
</dbReference>
<feature type="domain" description="DUF4325" evidence="1">
    <location>
        <begin position="28"/>
        <end position="75"/>
    </location>
</feature>
<gene>
    <name evidence="2" type="ORF">COT98_01175</name>
</gene>
<dbReference type="EMBL" id="PFAQ01000018">
    <property type="protein sequence ID" value="PIT95111.1"/>
    <property type="molecule type" value="Genomic_DNA"/>
</dbReference>
<dbReference type="Pfam" id="PF14213">
    <property type="entry name" value="DUF4325"/>
    <property type="match status" value="1"/>
</dbReference>
<sequence>MTIELKKFGNLLTSRQLGKESLAALLSQLPKDDNEKVIIDFLDITTFSPSWGDEFLSPLQQKYQNNLLLKNVSNPSVKATIEILEETNQIKFQTEE</sequence>
<proteinExistence type="predicted"/>
<evidence type="ECO:0000259" key="1">
    <source>
        <dbReference type="Pfam" id="PF14213"/>
    </source>
</evidence>